<evidence type="ECO:0000256" key="1">
    <source>
        <dbReference type="PROSITE-ProRule" id="PRU00024"/>
    </source>
</evidence>
<dbReference type="PROSITE" id="PS50119">
    <property type="entry name" value="ZF_BBOX"/>
    <property type="match status" value="2"/>
</dbReference>
<dbReference type="EnsemblMetazoa" id="HelroT168800">
    <property type="protein sequence ID" value="HelroP168800"/>
    <property type="gene ID" value="HelroG168800"/>
</dbReference>
<reference evidence="5" key="1">
    <citation type="submission" date="2012-12" db="EMBL/GenBank/DDBJ databases">
        <authorList>
            <person name="Hellsten U."/>
            <person name="Grimwood J."/>
            <person name="Chapman J.A."/>
            <person name="Shapiro H."/>
            <person name="Aerts A."/>
            <person name="Otillar R.P."/>
            <person name="Terry A.Y."/>
            <person name="Boore J.L."/>
            <person name="Simakov O."/>
            <person name="Marletaz F."/>
            <person name="Cho S.-J."/>
            <person name="Edsinger-Gonzales E."/>
            <person name="Havlak P."/>
            <person name="Kuo D.-H."/>
            <person name="Larsson T."/>
            <person name="Lv J."/>
            <person name="Arendt D."/>
            <person name="Savage R."/>
            <person name="Osoegawa K."/>
            <person name="de Jong P."/>
            <person name="Lindberg D.R."/>
            <person name="Seaver E.C."/>
            <person name="Weisblat D.A."/>
            <person name="Putnam N.H."/>
            <person name="Grigoriev I.V."/>
            <person name="Rokhsar D.S."/>
        </authorList>
    </citation>
    <scope>NUCLEOTIDE SEQUENCE</scope>
</reference>
<name>T1F0Z6_HELRO</name>
<dbReference type="GO" id="GO:0008270">
    <property type="term" value="F:zinc ion binding"/>
    <property type="evidence" value="ECO:0007669"/>
    <property type="project" value="UniProtKB-KW"/>
</dbReference>
<dbReference type="RefSeq" id="XP_009012904.1">
    <property type="nucleotide sequence ID" value="XM_009014656.1"/>
</dbReference>
<dbReference type="EMBL" id="AMQM01003099">
    <property type="status" value="NOT_ANNOTATED_CDS"/>
    <property type="molecule type" value="Genomic_DNA"/>
</dbReference>
<dbReference type="EMBL" id="KB096023">
    <property type="protein sequence ID" value="ESO08882.1"/>
    <property type="molecule type" value="Genomic_DNA"/>
</dbReference>
<dbReference type="CDD" id="cd19757">
    <property type="entry name" value="Bbox1"/>
    <property type="match status" value="1"/>
</dbReference>
<dbReference type="PANTHER" id="PTHR25462">
    <property type="entry name" value="BONUS, ISOFORM C-RELATED"/>
    <property type="match status" value="1"/>
</dbReference>
<protein>
    <recommendedName>
        <fullName evidence="2">B box-type domain-containing protein</fullName>
    </recommendedName>
</protein>
<dbReference type="Pfam" id="PF00643">
    <property type="entry name" value="zf-B_box"/>
    <property type="match status" value="1"/>
</dbReference>
<dbReference type="OrthoDB" id="6110133at2759"/>
<evidence type="ECO:0000313" key="5">
    <source>
        <dbReference type="Proteomes" id="UP000015101"/>
    </source>
</evidence>
<proteinExistence type="predicted"/>
<dbReference type="KEGG" id="hro:HELRODRAFT_168800"/>
<reference evidence="4" key="3">
    <citation type="submission" date="2015-06" db="UniProtKB">
        <authorList>
            <consortium name="EnsemblMetazoa"/>
        </authorList>
    </citation>
    <scope>IDENTIFICATION</scope>
</reference>
<evidence type="ECO:0000313" key="3">
    <source>
        <dbReference type="EMBL" id="ESO08882.1"/>
    </source>
</evidence>
<feature type="domain" description="B box-type" evidence="2">
    <location>
        <begin position="93"/>
        <end position="133"/>
    </location>
</feature>
<dbReference type="GeneID" id="20202496"/>
<keyword evidence="1" id="KW-0863">Zinc-finger</keyword>
<gene>
    <name evidence="4" type="primary">20202496</name>
    <name evidence="3" type="ORF">HELRODRAFT_168800</name>
</gene>
<feature type="domain" description="B box-type" evidence="2">
    <location>
        <begin position="38"/>
        <end position="84"/>
    </location>
</feature>
<dbReference type="InterPro" id="IPR000315">
    <property type="entry name" value="Znf_B-box"/>
</dbReference>
<dbReference type="HOGENOM" id="CLU_909942_0_0_1"/>
<dbReference type="Gene3D" id="3.30.160.60">
    <property type="entry name" value="Classic Zinc Finger"/>
    <property type="match status" value="1"/>
</dbReference>
<dbReference type="CTD" id="20202496"/>
<dbReference type="Proteomes" id="UP000015101">
    <property type="component" value="Unassembled WGS sequence"/>
</dbReference>
<dbReference type="STRING" id="6412.T1F0Z6"/>
<keyword evidence="5" id="KW-1185">Reference proteome</keyword>
<keyword evidence="1" id="KW-0862">Zinc</keyword>
<dbReference type="InParanoid" id="T1F0Z6"/>
<sequence>MIRSACTENYDDNLCRLDLSSDDKLNSVAVRNKSEISECMSFCELCDENAAVKYCKVCKQLFCLDCLQMHNNIRGNITHDVGPTSWTTQSNVVQHKVCPTHSEDINLYCQQCHVFICSSCLGHDHPLHEFLDINAKIKTEKKELTAQIFLIHSNLEIYSKNLESFSLDEDSEKSRIISELQAKGDKVKQAIDDHVKKLVKSVEEFYESVNEERLTYRRYLEDLSQSCKDRIELLKIAQKSLTVNTFSGPERQVPPIPELFGYESKYSRIHLFYPGTNSRISAPKNLDDAVKTLLRHIGNMTFKCDF</sequence>
<dbReference type="SUPFAM" id="SSF57845">
    <property type="entry name" value="B-box zinc-binding domain"/>
    <property type="match status" value="1"/>
</dbReference>
<keyword evidence="1" id="KW-0479">Metal-binding</keyword>
<organism evidence="4 5">
    <name type="scientific">Helobdella robusta</name>
    <name type="common">Californian leech</name>
    <dbReference type="NCBI Taxonomy" id="6412"/>
    <lineage>
        <taxon>Eukaryota</taxon>
        <taxon>Metazoa</taxon>
        <taxon>Spiralia</taxon>
        <taxon>Lophotrochozoa</taxon>
        <taxon>Annelida</taxon>
        <taxon>Clitellata</taxon>
        <taxon>Hirudinea</taxon>
        <taxon>Rhynchobdellida</taxon>
        <taxon>Glossiphoniidae</taxon>
        <taxon>Helobdella</taxon>
    </lineage>
</organism>
<accession>T1F0Z6</accession>
<reference evidence="3 5" key="2">
    <citation type="journal article" date="2013" name="Nature">
        <title>Insights into bilaterian evolution from three spiralian genomes.</title>
        <authorList>
            <person name="Simakov O."/>
            <person name="Marletaz F."/>
            <person name="Cho S.J."/>
            <person name="Edsinger-Gonzales E."/>
            <person name="Havlak P."/>
            <person name="Hellsten U."/>
            <person name="Kuo D.H."/>
            <person name="Larsson T."/>
            <person name="Lv J."/>
            <person name="Arendt D."/>
            <person name="Savage R."/>
            <person name="Osoegawa K."/>
            <person name="de Jong P."/>
            <person name="Grimwood J."/>
            <person name="Chapman J.A."/>
            <person name="Shapiro H."/>
            <person name="Aerts A."/>
            <person name="Otillar R.P."/>
            <person name="Terry A.Y."/>
            <person name="Boore J.L."/>
            <person name="Grigoriev I.V."/>
            <person name="Lindberg D.R."/>
            <person name="Seaver E.C."/>
            <person name="Weisblat D.A."/>
            <person name="Putnam N.H."/>
            <person name="Rokhsar D.S."/>
        </authorList>
    </citation>
    <scope>NUCLEOTIDE SEQUENCE</scope>
</reference>
<dbReference type="InterPro" id="IPR047153">
    <property type="entry name" value="TRIM45/56/19-like"/>
</dbReference>
<dbReference type="OMA" id="RSACTEN"/>
<dbReference type="AlphaFoldDB" id="T1F0Z6"/>
<dbReference type="SMART" id="SM00336">
    <property type="entry name" value="BBOX"/>
    <property type="match status" value="2"/>
</dbReference>
<dbReference type="PANTHER" id="PTHR25462:SF305">
    <property type="entry name" value="RING-TYPE DOMAIN-CONTAINING PROTEIN"/>
    <property type="match status" value="1"/>
</dbReference>
<evidence type="ECO:0000313" key="4">
    <source>
        <dbReference type="EnsemblMetazoa" id="HelroP168800"/>
    </source>
</evidence>
<evidence type="ECO:0000259" key="2">
    <source>
        <dbReference type="PROSITE" id="PS50119"/>
    </source>
</evidence>